<dbReference type="CDD" id="cd07377">
    <property type="entry name" value="WHTH_GntR"/>
    <property type="match status" value="1"/>
</dbReference>
<dbReference type="InterPro" id="IPR036388">
    <property type="entry name" value="WH-like_DNA-bd_sf"/>
</dbReference>
<evidence type="ECO:0000313" key="5">
    <source>
        <dbReference type="EMBL" id="CUH61350.1"/>
    </source>
</evidence>
<dbReference type="Proteomes" id="UP000051298">
    <property type="component" value="Unassembled WGS sequence"/>
</dbReference>
<dbReference type="PANTHER" id="PTHR43537:SF45">
    <property type="entry name" value="GNTR FAMILY REGULATORY PROTEIN"/>
    <property type="match status" value="1"/>
</dbReference>
<dbReference type="AlphaFoldDB" id="A0A0P1FIR1"/>
<keyword evidence="1" id="KW-0805">Transcription regulation</keyword>
<reference evidence="5 6" key="1">
    <citation type="submission" date="2015-09" db="EMBL/GenBank/DDBJ databases">
        <authorList>
            <consortium name="Swine Surveillance"/>
        </authorList>
    </citation>
    <scope>NUCLEOTIDE SEQUENCE [LARGE SCALE GENOMIC DNA]</scope>
    <source>
        <strain evidence="5 6">CECT 5294</strain>
    </source>
</reference>
<protein>
    <submittedName>
        <fullName evidence="5">Putative HTH-type transcriptional regulator YdfH</fullName>
    </submittedName>
</protein>
<dbReference type="Gene3D" id="1.10.10.10">
    <property type="entry name" value="Winged helix-like DNA-binding domain superfamily/Winged helix DNA-binding domain"/>
    <property type="match status" value="1"/>
</dbReference>
<dbReference type="SMART" id="SM00895">
    <property type="entry name" value="FCD"/>
    <property type="match status" value="1"/>
</dbReference>
<dbReference type="eggNOG" id="COG1802">
    <property type="taxonomic scope" value="Bacteria"/>
</dbReference>
<dbReference type="Pfam" id="PF00392">
    <property type="entry name" value="GntR"/>
    <property type="match status" value="1"/>
</dbReference>
<keyword evidence="2" id="KW-0238">DNA-binding</keyword>
<dbReference type="RefSeq" id="WP_233486478.1">
    <property type="nucleotide sequence ID" value="NZ_CYRX01000031.1"/>
</dbReference>
<dbReference type="GO" id="GO:0003677">
    <property type="term" value="F:DNA binding"/>
    <property type="evidence" value="ECO:0007669"/>
    <property type="project" value="UniProtKB-KW"/>
</dbReference>
<dbReference type="SUPFAM" id="SSF46785">
    <property type="entry name" value="Winged helix' DNA-binding domain"/>
    <property type="match status" value="1"/>
</dbReference>
<gene>
    <name evidence="5" type="primary">ydfH_10</name>
    <name evidence="5" type="ORF">THS5294_02655</name>
</gene>
<accession>A0A0P1FIR1</accession>
<name>A0A0P1FIR1_9RHOB</name>
<dbReference type="GO" id="GO:0003700">
    <property type="term" value="F:DNA-binding transcription factor activity"/>
    <property type="evidence" value="ECO:0007669"/>
    <property type="project" value="InterPro"/>
</dbReference>
<dbReference type="PROSITE" id="PS50949">
    <property type="entry name" value="HTH_GNTR"/>
    <property type="match status" value="1"/>
</dbReference>
<dbReference type="Gene3D" id="1.20.120.530">
    <property type="entry name" value="GntR ligand-binding domain-like"/>
    <property type="match status" value="1"/>
</dbReference>
<evidence type="ECO:0000256" key="1">
    <source>
        <dbReference type="ARBA" id="ARBA00023015"/>
    </source>
</evidence>
<evidence type="ECO:0000256" key="3">
    <source>
        <dbReference type="ARBA" id="ARBA00023163"/>
    </source>
</evidence>
<dbReference type="InterPro" id="IPR011711">
    <property type="entry name" value="GntR_C"/>
</dbReference>
<organism evidence="5 6">
    <name type="scientific">Thalassobacter stenotrophicus</name>
    <dbReference type="NCBI Taxonomy" id="266809"/>
    <lineage>
        <taxon>Bacteria</taxon>
        <taxon>Pseudomonadati</taxon>
        <taxon>Pseudomonadota</taxon>
        <taxon>Alphaproteobacteria</taxon>
        <taxon>Rhodobacterales</taxon>
        <taxon>Roseobacteraceae</taxon>
        <taxon>Thalassobacter</taxon>
    </lineage>
</organism>
<dbReference type="SMART" id="SM00345">
    <property type="entry name" value="HTH_GNTR"/>
    <property type="match status" value="1"/>
</dbReference>
<dbReference type="InterPro" id="IPR000524">
    <property type="entry name" value="Tscrpt_reg_HTH_GntR"/>
</dbReference>
<evidence type="ECO:0000259" key="4">
    <source>
        <dbReference type="PROSITE" id="PS50949"/>
    </source>
</evidence>
<dbReference type="STRING" id="266809.PM03_12160"/>
<keyword evidence="3" id="KW-0804">Transcription</keyword>
<sequence>MKPLNQNTEDAVSAIYAQLREMAASFAFKPGERINESALSRALGASRTPLREALNRLVAEGFVDFHAGRGFFCRALSETRIQHLYDARVAIECEAVRQATQRARPADLDAIELALDQSHDEYQTCTNPIRLMELDEAFHMQLTALSENAELQSLLATIYDKIRFVRTADLRRLQATGRSTTHRHKRIIAVMRTGDGMAASEAMRAHIQDRAQHAAEAVRLAFADIYAPKEASE</sequence>
<evidence type="ECO:0000256" key="2">
    <source>
        <dbReference type="ARBA" id="ARBA00023125"/>
    </source>
</evidence>
<dbReference type="InterPro" id="IPR036390">
    <property type="entry name" value="WH_DNA-bd_sf"/>
</dbReference>
<dbReference type="PANTHER" id="PTHR43537">
    <property type="entry name" value="TRANSCRIPTIONAL REGULATOR, GNTR FAMILY"/>
    <property type="match status" value="1"/>
</dbReference>
<proteinExistence type="predicted"/>
<evidence type="ECO:0000313" key="6">
    <source>
        <dbReference type="Proteomes" id="UP000051298"/>
    </source>
</evidence>
<feature type="domain" description="HTH gntR-type" evidence="4">
    <location>
        <begin position="9"/>
        <end position="76"/>
    </location>
</feature>
<dbReference type="InterPro" id="IPR008920">
    <property type="entry name" value="TF_FadR/GntR_C"/>
</dbReference>
<dbReference type="EMBL" id="CYRX01000031">
    <property type="protein sequence ID" value="CUH61350.1"/>
    <property type="molecule type" value="Genomic_DNA"/>
</dbReference>
<dbReference type="SUPFAM" id="SSF48008">
    <property type="entry name" value="GntR ligand-binding domain-like"/>
    <property type="match status" value="1"/>
</dbReference>
<dbReference type="Pfam" id="PF07729">
    <property type="entry name" value="FCD"/>
    <property type="match status" value="1"/>
</dbReference>